<accession>A0A5T2JPE8</accession>
<dbReference type="AlphaFoldDB" id="A0A5T2JPE8"/>
<organism evidence="1">
    <name type="scientific">Salmonella enterica</name>
    <name type="common">Salmonella choleraesuis</name>
    <dbReference type="NCBI Taxonomy" id="28901"/>
    <lineage>
        <taxon>Bacteria</taxon>
        <taxon>Pseudomonadati</taxon>
        <taxon>Pseudomonadota</taxon>
        <taxon>Gammaproteobacteria</taxon>
        <taxon>Enterobacterales</taxon>
        <taxon>Enterobacteriaceae</taxon>
        <taxon>Salmonella</taxon>
    </lineage>
</organism>
<evidence type="ECO:0000313" key="1">
    <source>
        <dbReference type="EMBL" id="EAM3869981.1"/>
    </source>
</evidence>
<name>A0A5T2JPE8_SALER</name>
<sequence>MQYHEIVRDEIMSFIIENVEGFNVLEKIYPKMIDTKHPEYPEITKIPFFEIEFRKGLTLANTYNNIDEEYINQRTLNYAINLCFNSEMSFKYSHDDTLRESFSCAYYCIMENMYRTLSEKERGNVLWWID</sequence>
<protein>
    <submittedName>
        <fullName evidence="1">Uncharacterized protein</fullName>
    </submittedName>
</protein>
<comment type="caution">
    <text evidence="1">The sequence shown here is derived from an EMBL/GenBank/DDBJ whole genome shotgun (WGS) entry which is preliminary data.</text>
</comment>
<reference evidence="1" key="1">
    <citation type="submission" date="2018-10" db="EMBL/GenBank/DDBJ databases">
        <authorList>
            <consortium name="PulseNet: The National Subtyping Network for Foodborne Disease Surveillance"/>
            <person name="Tarr C.L."/>
            <person name="Trees E."/>
            <person name="Katz L.S."/>
            <person name="Carleton-Romer H.A."/>
            <person name="Stroika S."/>
            <person name="Kucerova Z."/>
            <person name="Roache K.F."/>
            <person name="Sabol A.L."/>
            <person name="Besser J."/>
            <person name="Gerner-Smidt P."/>
        </authorList>
    </citation>
    <scope>NUCLEOTIDE SEQUENCE</scope>
    <source>
        <strain evidence="1">PNUSAS056494</strain>
    </source>
</reference>
<dbReference type="EMBL" id="AACUTK010000012">
    <property type="protein sequence ID" value="EAM3869981.1"/>
    <property type="molecule type" value="Genomic_DNA"/>
</dbReference>
<gene>
    <name evidence="1" type="ORF">D8Q09_23610</name>
</gene>
<proteinExistence type="predicted"/>